<evidence type="ECO:0000313" key="3">
    <source>
        <dbReference type="Proteomes" id="UP000018144"/>
    </source>
</evidence>
<proteinExistence type="predicted"/>
<keyword evidence="1" id="KW-1133">Transmembrane helix</keyword>
<reference evidence="2 3" key="1">
    <citation type="journal article" date="2013" name="PLoS Genet.">
        <title>The genome and development-dependent transcriptomes of Pyronema confluens: a window into fungal evolution.</title>
        <authorList>
            <person name="Traeger S."/>
            <person name="Altegoer F."/>
            <person name="Freitag M."/>
            <person name="Gabaldon T."/>
            <person name="Kempken F."/>
            <person name="Kumar A."/>
            <person name="Marcet-Houben M."/>
            <person name="Poggeler S."/>
            <person name="Stajich J.E."/>
            <person name="Nowrousian M."/>
        </authorList>
    </citation>
    <scope>NUCLEOTIDE SEQUENCE [LARGE SCALE GENOMIC DNA]</scope>
    <source>
        <strain evidence="3">CBS 100304</strain>
        <tissue evidence="2">Vegetative mycelium</tissue>
    </source>
</reference>
<protein>
    <submittedName>
        <fullName evidence="2">Uncharacterized protein</fullName>
    </submittedName>
</protein>
<sequence>MLHSRTVIYLRDKSFAVSSLHFMSAAINLSYISFAFFASQSML</sequence>
<organism evidence="2 3">
    <name type="scientific">Pyronema omphalodes (strain CBS 100304)</name>
    <name type="common">Pyronema confluens</name>
    <dbReference type="NCBI Taxonomy" id="1076935"/>
    <lineage>
        <taxon>Eukaryota</taxon>
        <taxon>Fungi</taxon>
        <taxon>Dikarya</taxon>
        <taxon>Ascomycota</taxon>
        <taxon>Pezizomycotina</taxon>
        <taxon>Pezizomycetes</taxon>
        <taxon>Pezizales</taxon>
        <taxon>Pyronemataceae</taxon>
        <taxon>Pyronema</taxon>
    </lineage>
</organism>
<evidence type="ECO:0000313" key="2">
    <source>
        <dbReference type="EMBL" id="CCX05739.1"/>
    </source>
</evidence>
<accession>U4L0Z8</accession>
<feature type="transmembrane region" description="Helical" evidence="1">
    <location>
        <begin position="20"/>
        <end position="38"/>
    </location>
</feature>
<keyword evidence="1" id="KW-0472">Membrane</keyword>
<keyword evidence="1" id="KW-0812">Transmembrane</keyword>
<name>U4L0Z8_PYROM</name>
<keyword evidence="3" id="KW-1185">Reference proteome</keyword>
<dbReference type="AlphaFoldDB" id="U4L0Z8"/>
<dbReference type="Proteomes" id="UP000018144">
    <property type="component" value="Unassembled WGS sequence"/>
</dbReference>
<gene>
    <name evidence="2" type="ORF">PCON_05326</name>
</gene>
<evidence type="ECO:0000256" key="1">
    <source>
        <dbReference type="SAM" id="Phobius"/>
    </source>
</evidence>
<dbReference type="EMBL" id="HF935269">
    <property type="protein sequence ID" value="CCX05739.1"/>
    <property type="molecule type" value="Genomic_DNA"/>
</dbReference>